<proteinExistence type="predicted"/>
<feature type="region of interest" description="Disordered" evidence="1">
    <location>
        <begin position="686"/>
        <end position="743"/>
    </location>
</feature>
<dbReference type="InterPro" id="IPR035969">
    <property type="entry name" value="Rab-GAP_TBC_sf"/>
</dbReference>
<evidence type="ECO:0000259" key="2">
    <source>
        <dbReference type="PROSITE" id="PS50086"/>
    </source>
</evidence>
<feature type="region of interest" description="Disordered" evidence="1">
    <location>
        <begin position="615"/>
        <end position="665"/>
    </location>
</feature>
<feature type="compositionally biased region" description="Acidic residues" evidence="1">
    <location>
        <begin position="712"/>
        <end position="738"/>
    </location>
</feature>
<feature type="compositionally biased region" description="Low complexity" evidence="1">
    <location>
        <begin position="282"/>
        <end position="291"/>
    </location>
</feature>
<dbReference type="Pfam" id="PF00566">
    <property type="entry name" value="RabGAP-TBC"/>
    <property type="match status" value="1"/>
</dbReference>
<evidence type="ECO:0000313" key="3">
    <source>
        <dbReference type="EMBL" id="GMI19930.1"/>
    </source>
</evidence>
<dbReference type="InterPro" id="IPR000195">
    <property type="entry name" value="Rab-GAP-TBC_dom"/>
</dbReference>
<dbReference type="PANTHER" id="PTHR47219:SF9">
    <property type="entry name" value="GTPASE ACTIVATING PROTEIN AND CENTROSOME-ASSOCIATED, ISOFORM B"/>
    <property type="match status" value="1"/>
</dbReference>
<feature type="compositionally biased region" description="Pro residues" evidence="1">
    <location>
        <begin position="9"/>
        <end position="29"/>
    </location>
</feature>
<dbReference type="Gene3D" id="1.10.472.80">
    <property type="entry name" value="Ypt/Rab-GAP domain of gyp1p, domain 3"/>
    <property type="match status" value="1"/>
</dbReference>
<dbReference type="InterPro" id="IPR050302">
    <property type="entry name" value="Rab_GAP_TBC_domain"/>
</dbReference>
<feature type="region of interest" description="Disordered" evidence="1">
    <location>
        <begin position="282"/>
        <end position="301"/>
    </location>
</feature>
<dbReference type="SUPFAM" id="SSF47923">
    <property type="entry name" value="Ypt/Rab-GAP domain of gyp1p"/>
    <property type="match status" value="2"/>
</dbReference>
<evidence type="ECO:0000256" key="1">
    <source>
        <dbReference type="SAM" id="MobiDB-lite"/>
    </source>
</evidence>
<dbReference type="PROSITE" id="PS50086">
    <property type="entry name" value="TBC_RABGAP"/>
    <property type="match status" value="1"/>
</dbReference>
<protein>
    <recommendedName>
        <fullName evidence="2">Rab-GAP TBC domain-containing protein</fullName>
    </recommendedName>
</protein>
<dbReference type="PANTHER" id="PTHR47219">
    <property type="entry name" value="RAB GTPASE-ACTIVATING PROTEIN 1-LIKE"/>
    <property type="match status" value="1"/>
</dbReference>
<feature type="region of interest" description="Disordered" evidence="1">
    <location>
        <begin position="311"/>
        <end position="344"/>
    </location>
</feature>
<keyword evidence="4" id="KW-1185">Reference proteome</keyword>
<feature type="region of interest" description="Disordered" evidence="1">
    <location>
        <begin position="367"/>
        <end position="395"/>
    </location>
</feature>
<feature type="region of interest" description="Disordered" evidence="1">
    <location>
        <begin position="431"/>
        <end position="456"/>
    </location>
</feature>
<organism evidence="3 4">
    <name type="scientific">Tetraparma gracilis</name>
    <dbReference type="NCBI Taxonomy" id="2962635"/>
    <lineage>
        <taxon>Eukaryota</taxon>
        <taxon>Sar</taxon>
        <taxon>Stramenopiles</taxon>
        <taxon>Ochrophyta</taxon>
        <taxon>Bolidophyceae</taxon>
        <taxon>Parmales</taxon>
        <taxon>Triparmaceae</taxon>
        <taxon>Tetraparma</taxon>
    </lineage>
</organism>
<feature type="compositionally biased region" description="Low complexity" evidence="1">
    <location>
        <begin position="446"/>
        <end position="456"/>
    </location>
</feature>
<feature type="compositionally biased region" description="Gly residues" evidence="1">
    <location>
        <begin position="698"/>
        <end position="711"/>
    </location>
</feature>
<accession>A0ABQ6M5N7</accession>
<feature type="compositionally biased region" description="Low complexity" evidence="1">
    <location>
        <begin position="472"/>
        <end position="490"/>
    </location>
</feature>
<feature type="compositionally biased region" description="Low complexity" evidence="1">
    <location>
        <begin position="367"/>
        <end position="377"/>
    </location>
</feature>
<dbReference type="Proteomes" id="UP001165060">
    <property type="component" value="Unassembled WGS sequence"/>
</dbReference>
<dbReference type="Gene3D" id="1.10.8.270">
    <property type="entry name" value="putative rabgap domain of human tbc1 domain family member 14 like domains"/>
    <property type="match status" value="1"/>
</dbReference>
<feature type="region of interest" description="Disordered" evidence="1">
    <location>
        <begin position="472"/>
        <end position="505"/>
    </location>
</feature>
<feature type="compositionally biased region" description="Polar residues" evidence="1">
    <location>
        <begin position="311"/>
        <end position="323"/>
    </location>
</feature>
<feature type="domain" description="Rab-GAP TBC" evidence="2">
    <location>
        <begin position="567"/>
        <end position="906"/>
    </location>
</feature>
<evidence type="ECO:0000313" key="4">
    <source>
        <dbReference type="Proteomes" id="UP001165060"/>
    </source>
</evidence>
<comment type="caution">
    <text evidence="3">The sequence shown here is derived from an EMBL/GenBank/DDBJ whole genome shotgun (WGS) entry which is preliminary data.</text>
</comment>
<gene>
    <name evidence="3" type="ORF">TeGR_g5743</name>
</gene>
<feature type="compositionally biased region" description="Pro residues" evidence="1">
    <location>
        <begin position="378"/>
        <end position="389"/>
    </location>
</feature>
<dbReference type="EMBL" id="BRYB01003745">
    <property type="protein sequence ID" value="GMI19930.1"/>
    <property type="molecule type" value="Genomic_DNA"/>
</dbReference>
<reference evidence="3 4" key="1">
    <citation type="journal article" date="2023" name="Commun. Biol.">
        <title>Genome analysis of Parmales, the sister group of diatoms, reveals the evolutionary specialization of diatoms from phago-mixotrophs to photoautotrophs.</title>
        <authorList>
            <person name="Ban H."/>
            <person name="Sato S."/>
            <person name="Yoshikawa S."/>
            <person name="Yamada K."/>
            <person name="Nakamura Y."/>
            <person name="Ichinomiya M."/>
            <person name="Sato N."/>
            <person name="Blanc-Mathieu R."/>
            <person name="Endo H."/>
            <person name="Kuwata A."/>
            <person name="Ogata H."/>
        </authorList>
    </citation>
    <scope>NUCLEOTIDE SEQUENCE [LARGE SCALE GENOMIC DNA]</scope>
</reference>
<feature type="region of interest" description="Disordered" evidence="1">
    <location>
        <begin position="1"/>
        <end position="33"/>
    </location>
</feature>
<sequence>MSASSAFPPTSPIPPSPLSPSSPTSPGPMSPSAISLASQLSSLDQYTQALNLLSQSSSAFVELTLLSSTQLAQFSSSLSLPQPPPSHLSSFHAHASKVASRAQDLKADVTARVLDPIKSCLNLNTQLEYRLGERSRLQALMLCTPPGKRGPESPTTSNESLNESLAQQIELLDSTLVSELGVHIAAREAVLESAGLAFRLAAAAYHSSASRALCGYRDAAGALPPAAVSLAADATAAAAAELFEELLLVAVAVAVAEESSGGAGEAGGGGQAQLDLTQLTQLSSPRRSSTPPATPPANLWHSMKTGLSAQGLSVQSLSQTFTKRPTFPKGTRPRVGRVGRTNSAPLSNQAAGFMKVLNFFNPAHSSAASSSAASSSAPPTPAPPSPSAPSSPFDDDLASRIAELTDGSPSHPSGKGPSLSSYVTRGALTTRASESSFVSDADTDADTTASTDAAESDAGLLPLSLSREISNVSAVSDASSPSSAGHASSPSERRKRRLSNLCSTPSTAPIYEDSLRSHTSRPDLVLRSAIPYLSVASLARLRAVSKFFKAKLAEDAAIWHRCARRGGVPPSVRGDFWLWAMYKRSFESVRAKGRYGVLLKEATATFEALNDQNKAELNADSTLPKGPDASDASDPRTPTKAPRPSSAVRLSPLTPGKSPSRRQTMRRRFSLDWISEIEMDVQRTFRGSKSAPPALQQEGGGSSSGGGGGGSVEDDFFVDDDDEDDQDWGEYEGVEEGEAGGVAAEDVDKRISDLVFDVVGSGGGCPEAAGEAAAESKQNKLRRILWAYCAHNPKVGYCQGMNMVARMLLQVTNEDEEKSFWLLAGLVEKYDMSEMWRKGMKQLEFCFFTLERLLAIYLPALSRKFAAESIHLNMFASRWFLALFCSDDVVPRDVTRKVWDIFVLEKWSVVFSTSIGVLTLLEKDLLGRDFEGILKQLSNVKGALDERAERGGGEWAELKGTVGNFVLQDSVIKDIQASYFLHSKH</sequence>
<dbReference type="SMART" id="SM00164">
    <property type="entry name" value="TBC"/>
    <property type="match status" value="1"/>
</dbReference>
<name>A0ABQ6M5N7_9STRA</name>